<dbReference type="GO" id="GO:0015616">
    <property type="term" value="F:DNA translocase activity"/>
    <property type="evidence" value="ECO:0007669"/>
    <property type="project" value="TreeGrafter"/>
</dbReference>
<dbReference type="PANTHER" id="PTHR45629:SF7">
    <property type="entry name" value="DNA EXCISION REPAIR PROTEIN ERCC-6-RELATED"/>
    <property type="match status" value="1"/>
</dbReference>
<protein>
    <recommendedName>
        <fullName evidence="3">SNF2 N-terminal domain-containing protein</fullName>
    </recommendedName>
</protein>
<reference evidence="4 5" key="1">
    <citation type="journal article" date="2018" name="Cell">
        <title>The Chara Genome: Secondary Complexity and Implications for Plant Terrestrialization.</title>
        <authorList>
            <person name="Nishiyama T."/>
            <person name="Sakayama H."/>
            <person name="Vries J.D."/>
            <person name="Buschmann H."/>
            <person name="Saint-Marcoux D."/>
            <person name="Ullrich K.K."/>
            <person name="Haas F.B."/>
            <person name="Vanderstraeten L."/>
            <person name="Becker D."/>
            <person name="Lang D."/>
            <person name="Vosolsobe S."/>
            <person name="Rombauts S."/>
            <person name="Wilhelmsson P.K.I."/>
            <person name="Janitza P."/>
            <person name="Kern R."/>
            <person name="Heyl A."/>
            <person name="Rumpler F."/>
            <person name="Villalobos L.I.A.C."/>
            <person name="Clay J.M."/>
            <person name="Skokan R."/>
            <person name="Toyoda A."/>
            <person name="Suzuki Y."/>
            <person name="Kagoshima H."/>
            <person name="Schijlen E."/>
            <person name="Tajeshwar N."/>
            <person name="Catarino B."/>
            <person name="Hetherington A.J."/>
            <person name="Saltykova A."/>
            <person name="Bonnot C."/>
            <person name="Breuninger H."/>
            <person name="Symeonidi A."/>
            <person name="Radhakrishnan G.V."/>
            <person name="Van Nieuwerburgh F."/>
            <person name="Deforce D."/>
            <person name="Chang C."/>
            <person name="Karol K.G."/>
            <person name="Hedrich R."/>
            <person name="Ulvskov P."/>
            <person name="Glockner G."/>
            <person name="Delwiche C.F."/>
            <person name="Petrasek J."/>
            <person name="Van de Peer Y."/>
            <person name="Friml J."/>
            <person name="Beilby M."/>
            <person name="Dolan L."/>
            <person name="Kohara Y."/>
            <person name="Sugano S."/>
            <person name="Fujiyama A."/>
            <person name="Delaux P.-M."/>
            <person name="Quint M."/>
            <person name="TheiBen G."/>
            <person name="Hagemann M."/>
            <person name="Harholt J."/>
            <person name="Dunand C."/>
            <person name="Zachgo S."/>
            <person name="Langdale J."/>
            <person name="Maumus F."/>
            <person name="Straeten D.V.D."/>
            <person name="Gould S.B."/>
            <person name="Rensing S.A."/>
        </authorList>
    </citation>
    <scope>NUCLEOTIDE SEQUENCE [LARGE SCALE GENOMIC DNA]</scope>
    <source>
        <strain evidence="4 5">S276</strain>
    </source>
</reference>
<dbReference type="EMBL" id="BFEA01000522">
    <property type="protein sequence ID" value="GBG85536.1"/>
    <property type="molecule type" value="Genomic_DNA"/>
</dbReference>
<feature type="region of interest" description="Disordered" evidence="2">
    <location>
        <begin position="395"/>
        <end position="449"/>
    </location>
</feature>
<feature type="coiled-coil region" evidence="1">
    <location>
        <begin position="238"/>
        <end position="271"/>
    </location>
</feature>
<gene>
    <name evidence="4" type="ORF">CBR_g40174</name>
</gene>
<comment type="caution">
    <text evidence="4">The sequence shown here is derived from an EMBL/GenBank/DDBJ whole genome shotgun (WGS) entry which is preliminary data.</text>
</comment>
<evidence type="ECO:0000256" key="1">
    <source>
        <dbReference type="SAM" id="Coils"/>
    </source>
</evidence>
<accession>A0A388LT91</accession>
<dbReference type="STRING" id="69332.A0A388LT91"/>
<evidence type="ECO:0000313" key="4">
    <source>
        <dbReference type="EMBL" id="GBG85536.1"/>
    </source>
</evidence>
<dbReference type="InterPro" id="IPR027417">
    <property type="entry name" value="P-loop_NTPase"/>
</dbReference>
<evidence type="ECO:0000313" key="5">
    <source>
        <dbReference type="Proteomes" id="UP000265515"/>
    </source>
</evidence>
<dbReference type="Pfam" id="PF00176">
    <property type="entry name" value="SNF2-rel_dom"/>
    <property type="match status" value="1"/>
</dbReference>
<sequence length="449" mass="48994">MKEKSSGAVPVVVDPYIGNKLRPHQREGVIFMYESIMGLRGHNFRGCLLADEMGLGKTLQVIALLWTVFKQGPQGKPALRRAVVTCPSSLVENWGNERFLKAKSQCPKWVVAMYTAWGFAVGKVEAVSPLLGVLKGPNLKTNRLRKTDVTNGQWQSQLHVGFAVGRLEAAALAAAGAVYPGVVYPAAVQAARQRASCLWQPATKAVRTVSGADTAAYSKEQEDRAVAILRGRGEKKEKRELERQVKKLAVREEELTRKRKMEEEMEMWKKEQEAKHGVIEAQLVQLFYNALPEQLRGHYFDKKHQSGMTYDVLGRDVASVAQVMPVTTFWHKDLTKGKKWKGRTISGQVKAKDNLILTMEGGGAEEVSYTDIEWGLEEEGSSAEKGSSYLAVVVGGRSQRGGRGRGNSGPASSGRGQGGQGVGGNKDRQAGGRGQGPPSSRPSLSRSPP</sequence>
<evidence type="ECO:0000259" key="3">
    <source>
        <dbReference type="Pfam" id="PF00176"/>
    </source>
</evidence>
<dbReference type="Gene3D" id="3.40.50.10810">
    <property type="entry name" value="Tandem AAA-ATPase domain"/>
    <property type="match status" value="1"/>
</dbReference>
<dbReference type="GO" id="GO:0007131">
    <property type="term" value="P:reciprocal meiotic recombination"/>
    <property type="evidence" value="ECO:0007669"/>
    <property type="project" value="TreeGrafter"/>
</dbReference>
<feature type="domain" description="SNF2 N-terminal" evidence="3">
    <location>
        <begin position="24"/>
        <end position="97"/>
    </location>
</feature>
<dbReference type="GO" id="GO:0005524">
    <property type="term" value="F:ATP binding"/>
    <property type="evidence" value="ECO:0007669"/>
    <property type="project" value="InterPro"/>
</dbReference>
<evidence type="ECO:0000256" key="2">
    <source>
        <dbReference type="SAM" id="MobiDB-lite"/>
    </source>
</evidence>
<dbReference type="AlphaFoldDB" id="A0A388LT91"/>
<dbReference type="OrthoDB" id="413460at2759"/>
<keyword evidence="5" id="KW-1185">Reference proteome</keyword>
<proteinExistence type="predicted"/>
<feature type="compositionally biased region" description="Gly residues" evidence="2">
    <location>
        <begin position="415"/>
        <end position="424"/>
    </location>
</feature>
<dbReference type="PANTHER" id="PTHR45629">
    <property type="entry name" value="SNF2/RAD54 FAMILY MEMBER"/>
    <property type="match status" value="1"/>
</dbReference>
<keyword evidence="1" id="KW-0175">Coiled coil</keyword>
<dbReference type="GO" id="GO:0000724">
    <property type="term" value="P:double-strand break repair via homologous recombination"/>
    <property type="evidence" value="ECO:0007669"/>
    <property type="project" value="TreeGrafter"/>
</dbReference>
<dbReference type="InterPro" id="IPR038718">
    <property type="entry name" value="SNF2-like_sf"/>
</dbReference>
<dbReference type="InterPro" id="IPR000330">
    <property type="entry name" value="SNF2_N"/>
</dbReference>
<dbReference type="Gramene" id="GBG85536">
    <property type="protein sequence ID" value="GBG85536"/>
    <property type="gene ID" value="CBR_g40174"/>
</dbReference>
<dbReference type="SUPFAM" id="SSF52540">
    <property type="entry name" value="P-loop containing nucleoside triphosphate hydrolases"/>
    <property type="match status" value="1"/>
</dbReference>
<feature type="compositionally biased region" description="Gly residues" evidence="2">
    <location>
        <begin position="398"/>
        <end position="407"/>
    </location>
</feature>
<feature type="compositionally biased region" description="Low complexity" evidence="2">
    <location>
        <begin position="436"/>
        <end position="449"/>
    </location>
</feature>
<organism evidence="4 5">
    <name type="scientific">Chara braunii</name>
    <name type="common">Braun's stonewort</name>
    <dbReference type="NCBI Taxonomy" id="69332"/>
    <lineage>
        <taxon>Eukaryota</taxon>
        <taxon>Viridiplantae</taxon>
        <taxon>Streptophyta</taxon>
        <taxon>Charophyceae</taxon>
        <taxon>Charales</taxon>
        <taxon>Characeae</taxon>
        <taxon>Chara</taxon>
    </lineage>
</organism>
<dbReference type="Proteomes" id="UP000265515">
    <property type="component" value="Unassembled WGS sequence"/>
</dbReference>
<dbReference type="InterPro" id="IPR050496">
    <property type="entry name" value="SNF2_RAD54_helicase_repair"/>
</dbReference>
<dbReference type="GO" id="GO:0005634">
    <property type="term" value="C:nucleus"/>
    <property type="evidence" value="ECO:0007669"/>
    <property type="project" value="TreeGrafter"/>
</dbReference>
<name>A0A388LT91_CHABU</name>